<dbReference type="Proteomes" id="UP000077271">
    <property type="component" value="Unassembled WGS sequence"/>
</dbReference>
<gene>
    <name evidence="4" type="ORF">AWH48_17370</name>
</gene>
<keyword evidence="2 3" id="KW-0460">Magnesium</keyword>
<dbReference type="RefSeq" id="WP_063974568.1">
    <property type="nucleotide sequence ID" value="NZ_LQWZ01000008.1"/>
</dbReference>
<comment type="catalytic activity">
    <reaction evidence="3">
        <text>O-phospho-L-serine + H2O = L-serine + phosphate</text>
        <dbReference type="Rhea" id="RHEA:21208"/>
        <dbReference type="ChEBI" id="CHEBI:15377"/>
        <dbReference type="ChEBI" id="CHEBI:33384"/>
        <dbReference type="ChEBI" id="CHEBI:43474"/>
        <dbReference type="ChEBI" id="CHEBI:57524"/>
        <dbReference type="EC" id="3.1.3.3"/>
    </reaction>
</comment>
<dbReference type="InterPro" id="IPR044266">
    <property type="entry name" value="PSP_YsaA"/>
</dbReference>
<dbReference type="PANTHER" id="PTHR46470">
    <property type="entry name" value="N-ACYLNEURAMINATE-9-PHOSPHATASE"/>
    <property type="match status" value="1"/>
</dbReference>
<dbReference type="InterPro" id="IPR006439">
    <property type="entry name" value="HAD-SF_hydro_IA"/>
</dbReference>
<proteinExistence type="inferred from homology"/>
<dbReference type="InterPro" id="IPR023214">
    <property type="entry name" value="HAD_sf"/>
</dbReference>
<keyword evidence="1 3" id="KW-0378">Hydrolase</keyword>
<dbReference type="EMBL" id="LQWZ01000008">
    <property type="protein sequence ID" value="OAH58525.1"/>
    <property type="molecule type" value="Genomic_DNA"/>
</dbReference>
<dbReference type="NCBIfam" id="TIGR01509">
    <property type="entry name" value="HAD-SF-IA-v3"/>
    <property type="match status" value="1"/>
</dbReference>
<evidence type="ECO:0000256" key="3">
    <source>
        <dbReference type="HAMAP-Rule" id="MF_02240"/>
    </source>
</evidence>
<dbReference type="SUPFAM" id="SSF56784">
    <property type="entry name" value="HAD-like"/>
    <property type="match status" value="1"/>
</dbReference>
<keyword evidence="3" id="KW-0718">Serine biosynthesis</keyword>
<comment type="pathway">
    <text evidence="3">Amino-acid biosynthesis; L-serine biosynthesis; L-serine from 3-phospho-D-glycerate: step 3/3.</text>
</comment>
<accession>A0A177KZQ7</accession>
<dbReference type="SFLD" id="SFLDG01129">
    <property type="entry name" value="C1.5:_HAD__Beta-PGM__Phosphata"/>
    <property type="match status" value="1"/>
</dbReference>
<dbReference type="GO" id="GO:0036424">
    <property type="term" value="F:L-phosphoserine phosphatase activity"/>
    <property type="evidence" value="ECO:0007669"/>
    <property type="project" value="UniProtKB-UniRule"/>
</dbReference>
<keyword evidence="3" id="KW-0170">Cobalt</keyword>
<organism evidence="4 5">
    <name type="scientific">Domibacillus aminovorans</name>
    <dbReference type="NCBI Taxonomy" id="29332"/>
    <lineage>
        <taxon>Bacteria</taxon>
        <taxon>Bacillati</taxon>
        <taxon>Bacillota</taxon>
        <taxon>Bacilli</taxon>
        <taxon>Bacillales</taxon>
        <taxon>Bacillaceae</taxon>
        <taxon>Domibacillus</taxon>
    </lineage>
</organism>
<comment type="function">
    <text evidence="3">Catalyzes the last step of the phosphorylated serine biosynthetic pathway, i.e. dephosphorylation of O-phospho-L-serine to form L-serine.</text>
</comment>
<dbReference type="InterPro" id="IPR051400">
    <property type="entry name" value="HAD-like_hydrolase"/>
</dbReference>
<protein>
    <recommendedName>
        <fullName evidence="3">Phosphoserine phosphatase</fullName>
        <shortName evidence="3">PSP</shortName>
        <ecNumber evidence="3">3.1.3.3</ecNumber>
    </recommendedName>
</protein>
<dbReference type="InterPro" id="IPR036412">
    <property type="entry name" value="HAD-like_sf"/>
</dbReference>
<dbReference type="HAMAP" id="MF_02240">
    <property type="entry name" value="PSP"/>
    <property type="match status" value="1"/>
</dbReference>
<comment type="catalytic activity">
    <reaction evidence="3">
        <text>O-phospho-D-serine + H2O = D-serine + phosphate</text>
        <dbReference type="Rhea" id="RHEA:24873"/>
        <dbReference type="ChEBI" id="CHEBI:15377"/>
        <dbReference type="ChEBI" id="CHEBI:35247"/>
        <dbReference type="ChEBI" id="CHEBI:43474"/>
        <dbReference type="ChEBI" id="CHEBI:58680"/>
        <dbReference type="EC" id="3.1.3.3"/>
    </reaction>
</comment>
<dbReference type="PANTHER" id="PTHR46470:SF3">
    <property type="entry name" value="N-ACYLNEURAMINATE-9-PHOSPHATASE"/>
    <property type="match status" value="1"/>
</dbReference>
<evidence type="ECO:0000313" key="4">
    <source>
        <dbReference type="EMBL" id="OAH58525.1"/>
    </source>
</evidence>
<dbReference type="AlphaFoldDB" id="A0A177KZQ7"/>
<dbReference type="Pfam" id="PF00702">
    <property type="entry name" value="Hydrolase"/>
    <property type="match status" value="1"/>
</dbReference>
<comment type="similarity">
    <text evidence="3">Belongs to the HAD-like hydrolase superfamily.</text>
</comment>
<name>A0A177KZQ7_9BACI</name>
<evidence type="ECO:0000313" key="5">
    <source>
        <dbReference type="Proteomes" id="UP000077271"/>
    </source>
</evidence>
<dbReference type="GO" id="GO:0006564">
    <property type="term" value="P:L-serine biosynthetic process"/>
    <property type="evidence" value="ECO:0007669"/>
    <property type="project" value="UniProtKB-UniRule"/>
</dbReference>
<dbReference type="Gene3D" id="3.40.50.1000">
    <property type="entry name" value="HAD superfamily/HAD-like"/>
    <property type="match status" value="1"/>
</dbReference>
<dbReference type="SFLD" id="SFLDS00003">
    <property type="entry name" value="Haloacid_Dehalogenase"/>
    <property type="match status" value="1"/>
</dbReference>
<dbReference type="NCBIfam" id="TIGR01549">
    <property type="entry name" value="HAD-SF-IA-v1"/>
    <property type="match status" value="1"/>
</dbReference>
<comment type="cofactor">
    <cofactor evidence="3">
        <name>Mg(2+)</name>
        <dbReference type="ChEBI" id="CHEBI:18420"/>
    </cofactor>
    <cofactor evidence="3">
        <name>Co(2+)</name>
        <dbReference type="ChEBI" id="CHEBI:48828"/>
    </cofactor>
</comment>
<comment type="caution">
    <text evidence="4">The sequence shown here is derived from an EMBL/GenBank/DDBJ whole genome shotgun (WGS) entry which is preliminary data.</text>
</comment>
<dbReference type="Gene3D" id="1.10.150.520">
    <property type="match status" value="1"/>
</dbReference>
<dbReference type="OrthoDB" id="9809962at2"/>
<keyword evidence="3" id="KW-0028">Amino-acid biosynthesis</keyword>
<sequence length="259" mass="29187">MKKALFFDLDDTLLNDKKSIQTAFDVTCGEIAEKYEKDAGEIEQHVRTAAHAQYETYSFYPVTVSIGINPFEGLWGDFGDVHYSLFRDMGENIADYQLKTWKNGLSAAGIPSFEAEWARERFRSIRRESPFVYEETFTVLNELREKGYRLLLLTNGAPSLQLEKLTMTPELVPYFDYILISGHFGFGKPEKAIFDHALKLMNVEAADALMVGDNQGTDILGATRAGIESVWIDHGEGKIIDGANPHHTIGRLKEILTIV</sequence>
<evidence type="ECO:0000256" key="1">
    <source>
        <dbReference type="ARBA" id="ARBA00022801"/>
    </source>
</evidence>
<reference evidence="4 5" key="1">
    <citation type="submission" date="2016-01" db="EMBL/GenBank/DDBJ databases">
        <title>Investigation of taxonomic status of Bacillus aminovorans.</title>
        <authorList>
            <person name="Verma A."/>
            <person name="Pal Y."/>
            <person name="Krishnamurthi S."/>
        </authorList>
    </citation>
    <scope>NUCLEOTIDE SEQUENCE [LARGE SCALE GENOMIC DNA]</scope>
    <source>
        <strain evidence="4 5">DSM 4337</strain>
    </source>
</reference>
<evidence type="ECO:0000256" key="2">
    <source>
        <dbReference type="ARBA" id="ARBA00022842"/>
    </source>
</evidence>
<dbReference type="EC" id="3.1.3.3" evidence="3"/>